<dbReference type="EMBL" id="JAINDJ010000008">
    <property type="protein sequence ID" value="KAG9439138.1"/>
    <property type="molecule type" value="Genomic_DNA"/>
</dbReference>
<dbReference type="InterPro" id="IPR000873">
    <property type="entry name" value="AMP-dep_synth/lig_dom"/>
</dbReference>
<dbReference type="GO" id="GO:0006631">
    <property type="term" value="P:fatty acid metabolic process"/>
    <property type="evidence" value="ECO:0007669"/>
    <property type="project" value="TreeGrafter"/>
</dbReference>
<protein>
    <recommendedName>
        <fullName evidence="5">4-coumarate--CoA ligase</fullName>
    </recommendedName>
</protein>
<dbReference type="Gene3D" id="3.40.50.12780">
    <property type="entry name" value="N-terminal domain of ligase-like"/>
    <property type="match status" value="1"/>
</dbReference>
<evidence type="ECO:0000259" key="1">
    <source>
        <dbReference type="Pfam" id="PF00501"/>
    </source>
</evidence>
<comment type="caution">
    <text evidence="3">The sequence shown here is derived from an EMBL/GenBank/DDBJ whole genome shotgun (WGS) entry which is preliminary data.</text>
</comment>
<dbReference type="Pfam" id="PF13193">
    <property type="entry name" value="AMP-binding_C"/>
    <property type="match status" value="1"/>
</dbReference>
<dbReference type="InterPro" id="IPR025110">
    <property type="entry name" value="AMP-bd_C"/>
</dbReference>
<feature type="domain" description="AMP-dependent synthetase/ligase" evidence="1">
    <location>
        <begin position="19"/>
        <end position="401"/>
    </location>
</feature>
<organism evidence="3 4">
    <name type="scientific">Aristolochia fimbriata</name>
    <name type="common">White veined hardy Dutchman's pipe vine</name>
    <dbReference type="NCBI Taxonomy" id="158543"/>
    <lineage>
        <taxon>Eukaryota</taxon>
        <taxon>Viridiplantae</taxon>
        <taxon>Streptophyta</taxon>
        <taxon>Embryophyta</taxon>
        <taxon>Tracheophyta</taxon>
        <taxon>Spermatophyta</taxon>
        <taxon>Magnoliopsida</taxon>
        <taxon>Magnoliidae</taxon>
        <taxon>Piperales</taxon>
        <taxon>Aristolochiaceae</taxon>
        <taxon>Aristolochia</taxon>
    </lineage>
</organism>
<evidence type="ECO:0000259" key="2">
    <source>
        <dbReference type="Pfam" id="PF13193"/>
    </source>
</evidence>
<sequence>MAYSQGHICQCLTKIFSSRQDLPVTVCQNRRKTGIEFVTSVQSLAQGLSFHGVGKGDVVAIVALNSDWYLEWLMAIAYIGGIAAPLNYRWSFQEARWAMELVGPVLLVVDATCNSWWSILQLNQLPTLRTIIFLDDPPPGFKSSINVLSQVTIRKPLKEASSFGYVSSPEGIALICFTSGTTGKPKGAAISHTALIIQSLAKIAMVGYEEDDVYLHTAPLCHIGGISSAMAMLMVGACHIFIPKFGAEAALTSIEQHKVTSLITVPTMMADFISLTRGQETIEGGETMKKILNGGGGLSMKLIKGAIRIFPNAKLFSAYGMTEACSSITFMTLWDPAIKNPTPFSSKRFFLDHDTINKGGVCVGKPAPHVELLVRPCNRDVNHPTLGKILTRGSHLMTRYWDQTPIMTSDCKELQWLDTGDIGYFDSLGNLWLIGRAKDRIKTGGENVYPEEVEAVISQHPGVLGIVVVGVPHARLTEMVAACVQSRDNWLWEDHNSGFHNEGKYQILSERILQKFCKQKNLSGFKVPKLFIPWRKPFPATTAGKVKRDEVRREIISQCLIASSNL</sequence>
<proteinExistence type="predicted"/>
<dbReference type="AlphaFoldDB" id="A0AAV7DS68"/>
<dbReference type="PANTHER" id="PTHR43201:SF32">
    <property type="entry name" value="2-SUCCINYLBENZOATE--COA LIGASE, CHLOROPLASTIC_PEROXISOMAL"/>
    <property type="match status" value="1"/>
</dbReference>
<reference evidence="3 4" key="1">
    <citation type="submission" date="2021-07" db="EMBL/GenBank/DDBJ databases">
        <title>The Aristolochia fimbriata genome: insights into angiosperm evolution, floral development and chemical biosynthesis.</title>
        <authorList>
            <person name="Jiao Y."/>
        </authorList>
    </citation>
    <scope>NUCLEOTIDE SEQUENCE [LARGE SCALE GENOMIC DNA]</scope>
    <source>
        <strain evidence="3">IBCAS-2021</strain>
        <tissue evidence="3">Leaf</tissue>
    </source>
</reference>
<dbReference type="InterPro" id="IPR020845">
    <property type="entry name" value="AMP-binding_CS"/>
</dbReference>
<dbReference type="Proteomes" id="UP000825729">
    <property type="component" value="Unassembled WGS sequence"/>
</dbReference>
<evidence type="ECO:0000313" key="4">
    <source>
        <dbReference type="Proteomes" id="UP000825729"/>
    </source>
</evidence>
<dbReference type="InterPro" id="IPR042099">
    <property type="entry name" value="ANL_N_sf"/>
</dbReference>
<name>A0AAV7DS68_ARIFI</name>
<dbReference type="SUPFAM" id="SSF56801">
    <property type="entry name" value="Acetyl-CoA synthetase-like"/>
    <property type="match status" value="1"/>
</dbReference>
<dbReference type="PROSITE" id="PS00455">
    <property type="entry name" value="AMP_BINDING"/>
    <property type="match status" value="1"/>
</dbReference>
<dbReference type="Gene3D" id="3.30.300.30">
    <property type="match status" value="1"/>
</dbReference>
<evidence type="ECO:0000313" key="3">
    <source>
        <dbReference type="EMBL" id="KAG9439138.1"/>
    </source>
</evidence>
<dbReference type="Pfam" id="PF00501">
    <property type="entry name" value="AMP-binding"/>
    <property type="match status" value="1"/>
</dbReference>
<dbReference type="CDD" id="cd04433">
    <property type="entry name" value="AFD_class_I"/>
    <property type="match status" value="1"/>
</dbReference>
<accession>A0AAV7DS68</accession>
<evidence type="ECO:0008006" key="5">
    <source>
        <dbReference type="Google" id="ProtNLM"/>
    </source>
</evidence>
<feature type="domain" description="AMP-binding enzyme C-terminal" evidence="2">
    <location>
        <begin position="452"/>
        <end position="545"/>
    </location>
</feature>
<gene>
    <name evidence="3" type="ORF">H6P81_019303</name>
</gene>
<dbReference type="PANTHER" id="PTHR43201">
    <property type="entry name" value="ACYL-COA SYNTHETASE"/>
    <property type="match status" value="1"/>
</dbReference>
<keyword evidence="4" id="KW-1185">Reference proteome</keyword>
<dbReference type="InterPro" id="IPR045851">
    <property type="entry name" value="AMP-bd_C_sf"/>
</dbReference>
<dbReference type="GO" id="GO:0031956">
    <property type="term" value="F:medium-chain fatty acid-CoA ligase activity"/>
    <property type="evidence" value="ECO:0007669"/>
    <property type="project" value="TreeGrafter"/>
</dbReference>